<evidence type="ECO:0000256" key="4">
    <source>
        <dbReference type="ARBA" id="ARBA00023001"/>
    </source>
</evidence>
<keyword evidence="7" id="KW-0624">Polysaccharide degradation</keyword>
<dbReference type="RefSeq" id="WP_120053969.1">
    <property type="nucleotide sequence ID" value="NZ_CP032427.1"/>
</dbReference>
<proteinExistence type="inferred from homology"/>
<evidence type="ECO:0000259" key="12">
    <source>
        <dbReference type="Pfam" id="PF18448"/>
    </source>
</evidence>
<dbReference type="GO" id="GO:0008810">
    <property type="term" value="F:cellulase activity"/>
    <property type="evidence" value="ECO:0007669"/>
    <property type="project" value="UniProtKB-EC"/>
</dbReference>
<evidence type="ECO:0000256" key="9">
    <source>
        <dbReference type="SAM" id="SignalP"/>
    </source>
</evidence>
<dbReference type="InterPro" id="IPR017853">
    <property type="entry name" value="GH"/>
</dbReference>
<dbReference type="InterPro" id="IPR014756">
    <property type="entry name" value="Ig_E-set"/>
</dbReference>
<dbReference type="InterPro" id="IPR016282">
    <property type="entry name" value="Glyco_hydro_5_endoGlcnase_B"/>
</dbReference>
<evidence type="ECO:0000256" key="6">
    <source>
        <dbReference type="ARBA" id="ARBA00023295"/>
    </source>
</evidence>
<dbReference type="GO" id="GO:0030245">
    <property type="term" value="P:cellulose catabolic process"/>
    <property type="evidence" value="ECO:0007669"/>
    <property type="project" value="UniProtKB-KW"/>
</dbReference>
<dbReference type="Proteomes" id="UP000265765">
    <property type="component" value="Chromosome"/>
</dbReference>
<dbReference type="EC" id="3.2.1.4" evidence="13"/>
<sequence length="585" mass="63364">MQRTRYLTGGRGPGRLLGLLLALVTMIGVTSTAAFAAPAPKGPLPIRLPGAAASAADTVAAMQPSWNLGNTFDAIPDVTSWGNDVPTKSLFDALKAQGYRSVRIPVTWTDHQSATAPYAIDAAWMTSVKKAVDLALNDGLYVVINVHHDSWQWIADMPTHHDGVLARFKATWTQIAATFRNHPQKLLFEGNNEPQFTNTTEAQGIQYNAELNSAFRSVVRQSGGNNATRLLFLPTLGCTPSQERMDPLAAQLKSMNDPNLAATVHYYGYYPFSVNIAGGTRFDATSQQDMTDAFNRMRSLFVTQGIPTYLGEYGLLGGPDSNHPSRFEQGEALKYYEMLGHSARTAGVTTALWDAGSWNYFNRTTLQWSDPGLGAAIRSSWTTRSGTASSDRVYLAKADAITAQNLTLNPNGTTFRGLWQGSTQLVQGRDYTVSGNQLTFTASALTRLAGNRAYGINATIQARFSAGVPWNIYVTSYDPPVLANATGNTTDGLSIPTQFRGDQLATLESRYADGSTAGNTSWTPYQEFNVAFSPDYPHNALTLLPAYLNALNDGAQVTLTFHFWSGTTVTYHVTKNGGSVTGTVV</sequence>
<feature type="chain" id="PRO_5042548934" evidence="9">
    <location>
        <begin position="37"/>
        <end position="585"/>
    </location>
</feature>
<dbReference type="PIRSF" id="PIRSF001043">
    <property type="entry name" value="Endoglucanase_B"/>
    <property type="match status" value="1"/>
</dbReference>
<reference evidence="13 14" key="1">
    <citation type="submission" date="2018-09" db="EMBL/GenBank/DDBJ databases">
        <title>Production of Trimethoprim by Streptomyces sp. 3E-1.</title>
        <authorList>
            <person name="Kang H.J."/>
            <person name="Kim S.B."/>
        </authorList>
    </citation>
    <scope>NUCLEOTIDE SEQUENCE [LARGE SCALE GENOMIC DNA]</scope>
    <source>
        <strain evidence="13 14">3E-1</strain>
    </source>
</reference>
<dbReference type="InterPro" id="IPR013783">
    <property type="entry name" value="Ig-like_fold"/>
</dbReference>
<evidence type="ECO:0000256" key="3">
    <source>
        <dbReference type="ARBA" id="ARBA00022801"/>
    </source>
</evidence>
<dbReference type="PANTHER" id="PTHR31297">
    <property type="entry name" value="GLUCAN ENDO-1,6-BETA-GLUCOSIDASE B"/>
    <property type="match status" value="1"/>
</dbReference>
<evidence type="ECO:0000256" key="1">
    <source>
        <dbReference type="ARBA" id="ARBA00005641"/>
    </source>
</evidence>
<dbReference type="Pfam" id="PF00150">
    <property type="entry name" value="Cellulase"/>
    <property type="match status" value="1"/>
</dbReference>
<dbReference type="KEGG" id="sge:DWG14_08147"/>
<feature type="signal peptide" evidence="9">
    <location>
        <begin position="1"/>
        <end position="36"/>
    </location>
</feature>
<feature type="domain" description="Glycoside hydrolase family 5" evidence="10">
    <location>
        <begin position="79"/>
        <end position="356"/>
    </location>
</feature>
<keyword evidence="2 9" id="KW-0732">Signal</keyword>
<evidence type="ECO:0000259" key="10">
    <source>
        <dbReference type="Pfam" id="PF00150"/>
    </source>
</evidence>
<dbReference type="GO" id="GO:0008422">
    <property type="term" value="F:beta-glucosidase activity"/>
    <property type="evidence" value="ECO:0007669"/>
    <property type="project" value="TreeGrafter"/>
</dbReference>
<dbReference type="Pfam" id="PF18448">
    <property type="entry name" value="CBM46"/>
    <property type="match status" value="1"/>
</dbReference>
<dbReference type="InterPro" id="IPR001547">
    <property type="entry name" value="Glyco_hydro_5"/>
</dbReference>
<dbReference type="Pfam" id="PF03442">
    <property type="entry name" value="CBM_X2"/>
    <property type="match status" value="1"/>
</dbReference>
<feature type="domain" description="Endoglucanase B carbohydrate binding" evidence="12">
    <location>
        <begin position="478"/>
        <end position="583"/>
    </location>
</feature>
<evidence type="ECO:0000256" key="5">
    <source>
        <dbReference type="ARBA" id="ARBA00023277"/>
    </source>
</evidence>
<dbReference type="EMBL" id="CP032427">
    <property type="protein sequence ID" value="AYC43839.1"/>
    <property type="molecule type" value="Genomic_DNA"/>
</dbReference>
<gene>
    <name evidence="13" type="primary">engD</name>
    <name evidence="13" type="ORF">DWG14_08147</name>
</gene>
<dbReference type="GeneID" id="91286936"/>
<dbReference type="InterPro" id="IPR050386">
    <property type="entry name" value="Glycosyl_hydrolase_5"/>
</dbReference>
<evidence type="ECO:0000259" key="11">
    <source>
        <dbReference type="Pfam" id="PF03442"/>
    </source>
</evidence>
<comment type="similarity">
    <text evidence="1 8">Belongs to the glycosyl hydrolase 5 (cellulase A) family.</text>
</comment>
<evidence type="ECO:0000313" key="13">
    <source>
        <dbReference type="EMBL" id="AYC43839.1"/>
    </source>
</evidence>
<dbReference type="GO" id="GO:0005576">
    <property type="term" value="C:extracellular region"/>
    <property type="evidence" value="ECO:0007669"/>
    <property type="project" value="TreeGrafter"/>
</dbReference>
<dbReference type="InterPro" id="IPR040946">
    <property type="entry name" value="CBM46"/>
</dbReference>
<dbReference type="SUPFAM" id="SSF81296">
    <property type="entry name" value="E set domains"/>
    <property type="match status" value="1"/>
</dbReference>
<dbReference type="AlphaFoldDB" id="A0AAI8L6E3"/>
<keyword evidence="3 8" id="KW-0378">Hydrolase</keyword>
<keyword evidence="6 8" id="KW-0326">Glycosidase</keyword>
<feature type="domain" description="Carbohydrate binding X2" evidence="11">
    <location>
        <begin position="389"/>
        <end position="472"/>
    </location>
</feature>
<name>A0AAI8L6E3_9ACTN</name>
<evidence type="ECO:0000313" key="14">
    <source>
        <dbReference type="Proteomes" id="UP000265765"/>
    </source>
</evidence>
<accession>A0AAI8L6E3</accession>
<dbReference type="SUPFAM" id="SSF51445">
    <property type="entry name" value="(Trans)glycosidases"/>
    <property type="match status" value="1"/>
</dbReference>
<evidence type="ECO:0000256" key="2">
    <source>
        <dbReference type="ARBA" id="ARBA00022729"/>
    </source>
</evidence>
<dbReference type="Gene3D" id="2.60.40.10">
    <property type="entry name" value="Immunoglobulins"/>
    <property type="match status" value="2"/>
</dbReference>
<keyword evidence="5" id="KW-0119">Carbohydrate metabolism</keyword>
<protein>
    <submittedName>
        <fullName evidence="13">Endoglucanase D</fullName>
        <ecNumber evidence="13">3.2.1.4</ecNumber>
    </submittedName>
</protein>
<dbReference type="PANTHER" id="PTHR31297:SF41">
    <property type="entry name" value="ENDOGLUCANASE, PUTATIVE (AFU_ORTHOLOGUE AFUA_5G01830)-RELATED"/>
    <property type="match status" value="1"/>
</dbReference>
<evidence type="ECO:0000256" key="7">
    <source>
        <dbReference type="ARBA" id="ARBA00023326"/>
    </source>
</evidence>
<dbReference type="InterPro" id="IPR005102">
    <property type="entry name" value="Carbo-bd_X2"/>
</dbReference>
<dbReference type="GO" id="GO:0009986">
    <property type="term" value="C:cell surface"/>
    <property type="evidence" value="ECO:0007669"/>
    <property type="project" value="TreeGrafter"/>
</dbReference>
<organism evidence="13 14">
    <name type="scientific">Streptomyces griseorubiginosus</name>
    <dbReference type="NCBI Taxonomy" id="67304"/>
    <lineage>
        <taxon>Bacteria</taxon>
        <taxon>Bacillati</taxon>
        <taxon>Actinomycetota</taxon>
        <taxon>Actinomycetes</taxon>
        <taxon>Kitasatosporales</taxon>
        <taxon>Streptomycetaceae</taxon>
        <taxon>Streptomyces</taxon>
    </lineage>
</organism>
<dbReference type="Gene3D" id="3.20.20.80">
    <property type="entry name" value="Glycosidases"/>
    <property type="match status" value="1"/>
</dbReference>
<evidence type="ECO:0000256" key="8">
    <source>
        <dbReference type="RuleBase" id="RU361153"/>
    </source>
</evidence>
<keyword evidence="4" id="KW-0136">Cellulose degradation</keyword>